<dbReference type="Gene3D" id="3.40.50.2000">
    <property type="entry name" value="Glycogen Phosphorylase B"/>
    <property type="match status" value="2"/>
</dbReference>
<dbReference type="InterPro" id="IPR001296">
    <property type="entry name" value="Glyco_trans_1"/>
</dbReference>
<dbReference type="PANTHER" id="PTHR45947:SF3">
    <property type="entry name" value="SULFOQUINOVOSYL TRANSFERASE SQD2"/>
    <property type="match status" value="1"/>
</dbReference>
<proteinExistence type="predicted"/>
<dbReference type="Pfam" id="PF00534">
    <property type="entry name" value="Glycos_transf_1"/>
    <property type="match status" value="1"/>
</dbReference>
<keyword evidence="3" id="KW-0808">Transferase</keyword>
<dbReference type="GO" id="GO:0016757">
    <property type="term" value="F:glycosyltransferase activity"/>
    <property type="evidence" value="ECO:0007669"/>
    <property type="project" value="UniProtKB-KW"/>
</dbReference>
<organism evidence="3 4">
    <name type="scientific">Atribacter laminatus</name>
    <dbReference type="NCBI Taxonomy" id="2847778"/>
    <lineage>
        <taxon>Bacteria</taxon>
        <taxon>Pseudomonadati</taxon>
        <taxon>Atribacterota</taxon>
        <taxon>Atribacteria</taxon>
        <taxon>Atribacterales</taxon>
        <taxon>Atribacteraceae</taxon>
        <taxon>Atribacter</taxon>
    </lineage>
</organism>
<dbReference type="InterPro" id="IPR028098">
    <property type="entry name" value="Glyco_trans_4-like_N"/>
</dbReference>
<accession>A0A7T1AJY5</accession>
<dbReference type="Pfam" id="PF13439">
    <property type="entry name" value="Glyco_transf_4"/>
    <property type="match status" value="1"/>
</dbReference>
<evidence type="ECO:0000313" key="3">
    <source>
        <dbReference type="EMBL" id="QPM67311.1"/>
    </source>
</evidence>
<keyword evidence="3" id="KW-0328">Glycosyltransferase</keyword>
<dbReference type="SUPFAM" id="SSF53756">
    <property type="entry name" value="UDP-Glycosyltransferase/glycogen phosphorylase"/>
    <property type="match status" value="1"/>
</dbReference>
<feature type="domain" description="Glycosyltransferase subfamily 4-like N-terminal" evidence="2">
    <location>
        <begin position="20"/>
        <end position="201"/>
    </location>
</feature>
<dbReference type="RefSeq" id="WP_218112522.1">
    <property type="nucleotide sequence ID" value="NZ_CP065383.1"/>
</dbReference>
<keyword evidence="4" id="KW-1185">Reference proteome</keyword>
<protein>
    <submittedName>
        <fullName evidence="3">Teichuronic acid biosynthesis glycosyltransferase TuaC</fullName>
        <ecNumber evidence="3">2.4.-.-</ecNumber>
    </submittedName>
</protein>
<dbReference type="PANTHER" id="PTHR45947">
    <property type="entry name" value="SULFOQUINOVOSYL TRANSFERASE SQD2"/>
    <property type="match status" value="1"/>
</dbReference>
<name>A0A7T1AJY5_ATRLM</name>
<gene>
    <name evidence="3" type="primary">tuaC</name>
    <name evidence="3" type="ORF">RT761_00512</name>
</gene>
<dbReference type="Proteomes" id="UP000594463">
    <property type="component" value="Chromosome"/>
</dbReference>
<dbReference type="EC" id="2.4.-.-" evidence="3"/>
<dbReference type="EMBL" id="CP065383">
    <property type="protein sequence ID" value="QPM67311.1"/>
    <property type="molecule type" value="Genomic_DNA"/>
</dbReference>
<evidence type="ECO:0000259" key="1">
    <source>
        <dbReference type="Pfam" id="PF00534"/>
    </source>
</evidence>
<dbReference type="AlphaFoldDB" id="A0A7T1AJY5"/>
<evidence type="ECO:0000259" key="2">
    <source>
        <dbReference type="Pfam" id="PF13439"/>
    </source>
</evidence>
<reference evidence="3 4" key="1">
    <citation type="journal article" date="2021" name="Nat. Commun.">
        <title>Isolation of a member of the candidate phylum Atribacteria reveals a unique cell membrane structure.</title>
        <authorList>
            <person name="Taiki K."/>
            <person name="Nobu M.K."/>
            <person name="Kusada H."/>
            <person name="Meng X.-Y."/>
            <person name="Hosoki N."/>
            <person name="Uematsu K."/>
            <person name="Yoshioka H."/>
            <person name="Kamagata Y."/>
            <person name="Tamaki H."/>
        </authorList>
    </citation>
    <scope>NUCLEOTIDE SEQUENCE [LARGE SCALE GENOMIC DNA]</scope>
    <source>
        <strain evidence="3 4">RT761</strain>
    </source>
</reference>
<sequence>MRVLVISHMYPKPYNEVHGIFVHEQVKALAKKGIVVKVVSPTPWSPYPLSFLSSKWKGYKNVPRYMELEGIPVWHPRYLALPKGFLFASSGQRMFHGIKNLVTELEKKSSFDLIHAHVALPDGYSGMCISSLLNKPLIVTIHGQDFQQTIKRNFSCLQAVTKVIKYASRVILVSKKLYTIGNSIHEINDKYTIIPNGIDPTKVVMKGEFTTKKYKDFSIVLSVSNLINIKGIDYNIKAIHALSKKYPFLHYKIVGDGVEKNRLAKLVNDLKMNEHIEFLGRKSHQEVMKYMAECDIFSLPSWNEAFGVVYVEAMAHGKPIIACKGEGIEDVVTHKKTGMLVKLKYVDSLVEAMDYLLSHPEEAKAMGERARQMVLENYTWEKNAGKTIKVYEDVLRKA</sequence>
<evidence type="ECO:0000313" key="4">
    <source>
        <dbReference type="Proteomes" id="UP000594463"/>
    </source>
</evidence>
<dbReference type="KEGG" id="alam:RT761_00512"/>
<dbReference type="InterPro" id="IPR050194">
    <property type="entry name" value="Glycosyltransferase_grp1"/>
</dbReference>
<feature type="domain" description="Glycosyl transferase family 1" evidence="1">
    <location>
        <begin position="211"/>
        <end position="373"/>
    </location>
</feature>